<accession>A0A7E4ZRC7</accession>
<dbReference type="Pfam" id="PF12697">
    <property type="entry name" value="Abhydrolase_6"/>
    <property type="match status" value="1"/>
</dbReference>
<keyword evidence="2" id="KW-1185">Reference proteome</keyword>
<dbReference type="InterPro" id="IPR029058">
    <property type="entry name" value="AB_hydrolase_fold"/>
</dbReference>
<organism evidence="2 3">
    <name type="scientific">Panagrellus redivivus</name>
    <name type="common">Microworm</name>
    <dbReference type="NCBI Taxonomy" id="6233"/>
    <lineage>
        <taxon>Eukaryota</taxon>
        <taxon>Metazoa</taxon>
        <taxon>Ecdysozoa</taxon>
        <taxon>Nematoda</taxon>
        <taxon>Chromadorea</taxon>
        <taxon>Rhabditida</taxon>
        <taxon>Tylenchina</taxon>
        <taxon>Panagrolaimomorpha</taxon>
        <taxon>Panagrolaimoidea</taxon>
        <taxon>Panagrolaimidae</taxon>
        <taxon>Panagrellus</taxon>
    </lineage>
</organism>
<proteinExistence type="predicted"/>
<protein>
    <submittedName>
        <fullName evidence="3">AB hydrolase-1 domain-containing protein</fullName>
    </submittedName>
</protein>
<feature type="domain" description="AB hydrolase-1" evidence="1">
    <location>
        <begin position="35"/>
        <end position="253"/>
    </location>
</feature>
<dbReference type="PANTHER" id="PTHR46331">
    <property type="entry name" value="VALACYCLOVIR HYDROLASE"/>
    <property type="match status" value="1"/>
</dbReference>
<reference evidence="3" key="2">
    <citation type="submission" date="2020-10" db="UniProtKB">
        <authorList>
            <consortium name="WormBaseParasite"/>
        </authorList>
    </citation>
    <scope>IDENTIFICATION</scope>
</reference>
<dbReference type="Gene3D" id="3.40.50.1820">
    <property type="entry name" value="alpha/beta hydrolase"/>
    <property type="match status" value="1"/>
</dbReference>
<dbReference type="PANTHER" id="PTHR46331:SF2">
    <property type="entry name" value="VALACYCLOVIR HYDROLASE"/>
    <property type="match status" value="1"/>
</dbReference>
<evidence type="ECO:0000313" key="2">
    <source>
        <dbReference type="Proteomes" id="UP000492821"/>
    </source>
</evidence>
<dbReference type="GO" id="GO:0017171">
    <property type="term" value="F:serine hydrolase activity"/>
    <property type="evidence" value="ECO:0007669"/>
    <property type="project" value="TreeGrafter"/>
</dbReference>
<dbReference type="WBParaSite" id="Pan_g12939.t1">
    <property type="protein sequence ID" value="Pan_g12939.t1"/>
    <property type="gene ID" value="Pan_g12939"/>
</dbReference>
<name>A0A7E4ZRC7_PANRE</name>
<dbReference type="SUPFAM" id="SSF53474">
    <property type="entry name" value="alpha/beta-Hydrolases"/>
    <property type="match status" value="1"/>
</dbReference>
<dbReference type="InterPro" id="IPR000073">
    <property type="entry name" value="AB_hydrolase_1"/>
</dbReference>
<reference evidence="2" key="1">
    <citation type="journal article" date="2013" name="Genetics">
        <title>The draft genome and transcriptome of Panagrellus redivivus are shaped by the harsh demands of a free-living lifestyle.</title>
        <authorList>
            <person name="Srinivasan J."/>
            <person name="Dillman A.R."/>
            <person name="Macchietto M.G."/>
            <person name="Heikkinen L."/>
            <person name="Lakso M."/>
            <person name="Fracchia K.M."/>
            <person name="Antoshechkin I."/>
            <person name="Mortazavi A."/>
            <person name="Wong G."/>
            <person name="Sternberg P.W."/>
        </authorList>
    </citation>
    <scope>NUCLEOTIDE SEQUENCE [LARGE SCALE GENOMIC DNA]</scope>
    <source>
        <strain evidence="2">MT8872</strain>
    </source>
</reference>
<evidence type="ECO:0000313" key="3">
    <source>
        <dbReference type="WBParaSite" id="Pan_g12939.t1"/>
    </source>
</evidence>
<sequence length="268" mass="30240">MTVENGLPPIEEAHLQVKDLNIGYCKYGQGSVNFLFIPGAVGCYKKDFPENVIRSFDPNFATIVSIDPPGYGTSRPPDRVQEVHRCKKDAEYCLELMKQLKLTPFVVVGWSEGGRTAVHVGGIGKTLVSHMILLATSTRVDFRGDMAFKGMRNTKQWLASSREPYLEHYDEEFLSFQWAALCDVVAAVYRDLGGRFPSDYVLGNIKMPLLLINGGNDRFIMDPKYIKEKAPQAQLEIHTQGGHDLHIKYPKWFSLKVSTFVKQNPPKK</sequence>
<dbReference type="AlphaFoldDB" id="A0A7E4ZRC7"/>
<dbReference type="Proteomes" id="UP000492821">
    <property type="component" value="Unassembled WGS sequence"/>
</dbReference>
<evidence type="ECO:0000259" key="1">
    <source>
        <dbReference type="Pfam" id="PF12697"/>
    </source>
</evidence>